<dbReference type="Pfam" id="PF07136">
    <property type="entry name" value="DUF1385"/>
    <property type="match status" value="1"/>
</dbReference>
<dbReference type="InterPro" id="IPR010787">
    <property type="entry name" value="DUF1385"/>
</dbReference>
<organism evidence="2">
    <name type="scientific">Dictyoglomus thermophilum</name>
    <dbReference type="NCBI Taxonomy" id="14"/>
    <lineage>
        <taxon>Bacteria</taxon>
        <taxon>Pseudomonadati</taxon>
        <taxon>Dictyoglomota</taxon>
        <taxon>Dictyoglomia</taxon>
        <taxon>Dictyoglomales</taxon>
        <taxon>Dictyoglomaceae</taxon>
        <taxon>Dictyoglomus</taxon>
    </lineage>
</organism>
<dbReference type="PANTHER" id="PTHR42867:SF1">
    <property type="entry name" value="MEMBRANE PROTEIN-RELATED"/>
    <property type="match status" value="1"/>
</dbReference>
<reference evidence="2" key="1">
    <citation type="journal article" date="2020" name="mSystems">
        <title>Genome- and Community-Level Interaction Insights into Carbon Utilization and Element Cycling Functions of Hydrothermarchaeota in Hydrothermal Sediment.</title>
        <authorList>
            <person name="Zhou Z."/>
            <person name="Liu Y."/>
            <person name="Xu W."/>
            <person name="Pan J."/>
            <person name="Luo Z.H."/>
            <person name="Li M."/>
        </authorList>
    </citation>
    <scope>NUCLEOTIDE SEQUENCE [LARGE SCALE GENOMIC DNA]</scope>
    <source>
        <strain evidence="2">SpSt-81</strain>
    </source>
</reference>
<keyword evidence="1" id="KW-0472">Membrane</keyword>
<dbReference type="PANTHER" id="PTHR42867">
    <property type="entry name" value="MEMBRANE PROTEIN-RELATED"/>
    <property type="match status" value="1"/>
</dbReference>
<dbReference type="AlphaFoldDB" id="A0A7C3ML45"/>
<gene>
    <name evidence="2" type="ORF">ENW00_09045</name>
</gene>
<evidence type="ECO:0000313" key="2">
    <source>
        <dbReference type="EMBL" id="HFX14267.1"/>
    </source>
</evidence>
<evidence type="ECO:0000256" key="1">
    <source>
        <dbReference type="SAM" id="Phobius"/>
    </source>
</evidence>
<dbReference type="EMBL" id="DTIN01000040">
    <property type="protein sequence ID" value="HFX14267.1"/>
    <property type="molecule type" value="Genomic_DNA"/>
</dbReference>
<feature type="transmembrane region" description="Helical" evidence="1">
    <location>
        <begin position="217"/>
        <end position="238"/>
    </location>
</feature>
<keyword evidence="1" id="KW-1133">Transmembrane helix</keyword>
<feature type="transmembrane region" description="Helical" evidence="1">
    <location>
        <begin position="93"/>
        <end position="115"/>
    </location>
</feature>
<accession>A0A7C3ML45</accession>
<proteinExistence type="predicted"/>
<comment type="caution">
    <text evidence="2">The sequence shown here is derived from an EMBL/GenBank/DDBJ whole genome shotgun (WGS) entry which is preliminary data.</text>
</comment>
<name>A0A7C3ML45_DICTH</name>
<feature type="transmembrane region" description="Helical" evidence="1">
    <location>
        <begin position="193"/>
        <end position="211"/>
    </location>
</feature>
<feature type="transmembrane region" description="Helical" evidence="1">
    <location>
        <begin position="127"/>
        <end position="147"/>
    </location>
</feature>
<protein>
    <submittedName>
        <fullName evidence="2">DUF1385 domain-containing protein</fullName>
    </submittedName>
</protein>
<sequence length="294" mass="33871">MKNKKELVGGQAVYEGVMMRKGIDIAVAVRDPKGEIIVKKERLQPFFKNWTRIPLLRGLMVLMDSLFWGIKALNYSTSIAFEEDEKPTSNAEIGIALVLGFLLFVALFIVLPLLILKPIEVYINSLIILRLLEGIIRLAIFVIYLYLISKIKEIYRVFQYHGAEHKTVFCYEAGEELTVENCRKYPRFHPRCGTSFLLVVMIVSIVIFAFLGKQPFLLRIITRVLLIPLIFSISYEIIKLGSEHIDSIFWKILLKPGLWMQYFTTKEPDDMQLETAIVALKEVTLEENASRYSD</sequence>
<keyword evidence="1" id="KW-0812">Transmembrane</keyword>